<comment type="caution">
    <text evidence="2">The sequence shown here is derived from an EMBL/GenBank/DDBJ whole genome shotgun (WGS) entry which is preliminary data.</text>
</comment>
<accession>A0ABX0P454</accession>
<dbReference type="Proteomes" id="UP000609726">
    <property type="component" value="Unassembled WGS sequence"/>
</dbReference>
<reference evidence="2 3" key="1">
    <citation type="submission" date="2019-10" db="EMBL/GenBank/DDBJ databases">
        <title>Taxonomy of Antarctic Massilia spp.: description of Massilia rubra sp. nov., Massilia aquatica sp. nov., Massilia mucilaginosa sp. nov., Massilia frigida sp. nov. isolated from streams, lakes and regoliths.</title>
        <authorList>
            <person name="Holochova P."/>
            <person name="Sedlacek I."/>
            <person name="Kralova S."/>
            <person name="Maslanova I."/>
            <person name="Busse H.-J."/>
            <person name="Stankova E."/>
            <person name="Vrbovska V."/>
            <person name="Kovarovic V."/>
            <person name="Bartak M."/>
            <person name="Svec P."/>
            <person name="Pantucek R."/>
        </authorList>
    </citation>
    <scope>NUCLEOTIDE SEQUENCE [LARGE SCALE GENOMIC DNA]</scope>
    <source>
        <strain evidence="2 3">CCM 8733</strain>
    </source>
</reference>
<sequence length="150" mass="15995">MKGDHYASLGEYPKRNWPSRAHGGTLAPNPGGADFPDGVLDADEVYVKQTYTGVNGEVIPVVQTDRGVYAYPGNAIPQVTISGKEALAALRAEDARAALADFNSDVQAHNDQMAADWGQSEGGWADSRQPDRIPLTNEPLAKLSEPAMTS</sequence>
<organism evidence="2 3">
    <name type="scientific">Massilia mucilaginosa</name>
    <dbReference type="NCBI Taxonomy" id="2609282"/>
    <lineage>
        <taxon>Bacteria</taxon>
        <taxon>Pseudomonadati</taxon>
        <taxon>Pseudomonadota</taxon>
        <taxon>Betaproteobacteria</taxon>
        <taxon>Burkholderiales</taxon>
        <taxon>Oxalobacteraceae</taxon>
        <taxon>Telluria group</taxon>
        <taxon>Massilia</taxon>
    </lineage>
</organism>
<dbReference type="EMBL" id="WHJH01000102">
    <property type="protein sequence ID" value="NHZ93857.1"/>
    <property type="molecule type" value="Genomic_DNA"/>
</dbReference>
<dbReference type="RefSeq" id="WP_166882538.1">
    <property type="nucleotide sequence ID" value="NZ_WHJH01000102.1"/>
</dbReference>
<evidence type="ECO:0000256" key="1">
    <source>
        <dbReference type="SAM" id="MobiDB-lite"/>
    </source>
</evidence>
<keyword evidence="3" id="KW-1185">Reference proteome</keyword>
<feature type="region of interest" description="Disordered" evidence="1">
    <location>
        <begin position="116"/>
        <end position="150"/>
    </location>
</feature>
<evidence type="ECO:0000313" key="3">
    <source>
        <dbReference type="Proteomes" id="UP000609726"/>
    </source>
</evidence>
<feature type="region of interest" description="Disordered" evidence="1">
    <location>
        <begin position="1"/>
        <end position="35"/>
    </location>
</feature>
<name>A0ABX0P454_9BURK</name>
<gene>
    <name evidence="2" type="ORF">F2P45_33390</name>
</gene>
<proteinExistence type="predicted"/>
<protein>
    <submittedName>
        <fullName evidence="2">Uncharacterized protein</fullName>
    </submittedName>
</protein>
<evidence type="ECO:0000313" key="2">
    <source>
        <dbReference type="EMBL" id="NHZ93857.1"/>
    </source>
</evidence>